<dbReference type="InterPro" id="IPR001087">
    <property type="entry name" value="GDSL"/>
</dbReference>
<name>A0A3S2U903_9BURK</name>
<evidence type="ECO:0000313" key="2">
    <source>
        <dbReference type="Proteomes" id="UP000288178"/>
    </source>
</evidence>
<evidence type="ECO:0000313" key="1">
    <source>
        <dbReference type="EMBL" id="RVT51599.1"/>
    </source>
</evidence>
<reference evidence="1 2" key="1">
    <citation type="submission" date="2019-01" db="EMBL/GenBank/DDBJ databases">
        <authorList>
            <person name="Chen W.-M."/>
        </authorList>
    </citation>
    <scope>NUCLEOTIDE SEQUENCE [LARGE SCALE GENOMIC DNA]</scope>
    <source>
        <strain evidence="1 2">ICH-3</strain>
    </source>
</reference>
<keyword evidence="2" id="KW-1185">Reference proteome</keyword>
<gene>
    <name evidence="1" type="ORF">ENE75_12340</name>
</gene>
<accession>A0A3S2U903</accession>
<protein>
    <submittedName>
        <fullName evidence="1">Esterase</fullName>
    </submittedName>
</protein>
<organism evidence="1 2">
    <name type="scientific">Rubrivivax albus</name>
    <dbReference type="NCBI Taxonomy" id="2499835"/>
    <lineage>
        <taxon>Bacteria</taxon>
        <taxon>Pseudomonadati</taxon>
        <taxon>Pseudomonadota</taxon>
        <taxon>Betaproteobacteria</taxon>
        <taxon>Burkholderiales</taxon>
        <taxon>Sphaerotilaceae</taxon>
        <taxon>Rubrivivax</taxon>
    </lineage>
</organism>
<dbReference type="Gene3D" id="3.40.50.1110">
    <property type="entry name" value="SGNH hydrolase"/>
    <property type="match status" value="1"/>
</dbReference>
<dbReference type="EMBL" id="SACT01000003">
    <property type="protein sequence ID" value="RVT51599.1"/>
    <property type="molecule type" value="Genomic_DNA"/>
</dbReference>
<dbReference type="Pfam" id="PF00657">
    <property type="entry name" value="Lipase_GDSL"/>
    <property type="match status" value="1"/>
</dbReference>
<dbReference type="AlphaFoldDB" id="A0A3S2U903"/>
<dbReference type="Proteomes" id="UP000288178">
    <property type="component" value="Unassembled WGS sequence"/>
</dbReference>
<proteinExistence type="predicted"/>
<comment type="caution">
    <text evidence="1">The sequence shown here is derived from an EMBL/GenBank/DDBJ whole genome shotgun (WGS) entry which is preliminary data.</text>
</comment>
<dbReference type="SUPFAM" id="SSF52266">
    <property type="entry name" value="SGNH hydrolase"/>
    <property type="match status" value="1"/>
</dbReference>
<dbReference type="InterPro" id="IPR036514">
    <property type="entry name" value="SGNH_hydro_sf"/>
</dbReference>
<sequence length="318" mass="33163">MSFPGFLSLRSVRRTAKPLLAAVAAALLASCGGGTSQIEAFVADRLIVFGDETSALTADGRRYAVNTVTDGVFDCSSQRIWVQALASIYDLAFAECNPDNVVTPQAFMRAAAGARVADVAAQVDAQLAGDGVAGNTLVTVLAGTNDVLDLYAAFPDTTRSELLSQARARGAQLAVEVNRLVAAGARVIVSTAPDVGLTPYALAEKAAYTDIDRAALLTTLTSEFNAGLRTTVLNDGRYVGLVLADEMVQAMTISPSSFGLANIKDAACAVALPDCTTATLVAGADAATWLWADDLRLAFNAQNRLGILAINRARNNPF</sequence>
<dbReference type="OrthoDB" id="9148933at2"/>
<dbReference type="GO" id="GO:0016788">
    <property type="term" value="F:hydrolase activity, acting on ester bonds"/>
    <property type="evidence" value="ECO:0007669"/>
    <property type="project" value="InterPro"/>
</dbReference>
<dbReference type="RefSeq" id="WP_128198600.1">
    <property type="nucleotide sequence ID" value="NZ_SACT01000003.1"/>
</dbReference>